<keyword evidence="2" id="KW-1185">Reference proteome</keyword>
<evidence type="ECO:0000313" key="1">
    <source>
        <dbReference type="EMBL" id="KAJ7226683.1"/>
    </source>
</evidence>
<name>A0AAD6YQN6_9AGAR</name>
<protein>
    <submittedName>
        <fullName evidence="1">Uncharacterized protein</fullName>
    </submittedName>
</protein>
<dbReference type="Proteomes" id="UP001219525">
    <property type="component" value="Unassembled WGS sequence"/>
</dbReference>
<sequence>MIETAVQLIPDSHPDKPSFLNNLGSSLGRRFEQLRNLNDINEAIMKVKAAVRMTPDSHPHKPSFLNNLSTSLLHRFKQLSDLSDIDDSILISKNSVQLTPDGHPDKSSWLDNLGNAFLSRFQQLGDHDDLLQAISPYSLAAQSATGPAYVRFNASSMWALVAQICQHPSLLQAYTVALDLLPRLAWLGLSIPDRHYHISKAGKVVRDAAAAAITACQYSRAVEWLEQGRSIIWGQLLQLRSPMDTLKHHHPDLAENLRILSNRLEGAGTKQSSLEQSLQSIAKEYHSYALERDELIKKIRGLEGFKRFLLPKTLSQTHNRLTGHREGDMPPEEKINHILSELWQRVAYPVLDALAITTPSITNLQRVWWCPTGPLAFLPIHAAGLYGDNQPSGSKLSDFVISSYAPSLTSLVTAFETGMAGVIRQNPRVLHLPSCLMAKNVVWMLTVATLVYREIDDSIMQNIVPLLPHYLSVVEQRFRTWRMTKSRPAKAVTPLASEQVNGRFVTGPDFFGRFFLMS</sequence>
<dbReference type="EMBL" id="JARJCW010000003">
    <property type="protein sequence ID" value="KAJ7226683.1"/>
    <property type="molecule type" value="Genomic_DNA"/>
</dbReference>
<proteinExistence type="predicted"/>
<organism evidence="1 2">
    <name type="scientific">Mycena pura</name>
    <dbReference type="NCBI Taxonomy" id="153505"/>
    <lineage>
        <taxon>Eukaryota</taxon>
        <taxon>Fungi</taxon>
        <taxon>Dikarya</taxon>
        <taxon>Basidiomycota</taxon>
        <taxon>Agaricomycotina</taxon>
        <taxon>Agaricomycetes</taxon>
        <taxon>Agaricomycetidae</taxon>
        <taxon>Agaricales</taxon>
        <taxon>Marasmiineae</taxon>
        <taxon>Mycenaceae</taxon>
        <taxon>Mycena</taxon>
    </lineage>
</organism>
<dbReference type="AlphaFoldDB" id="A0AAD6YQN6"/>
<evidence type="ECO:0000313" key="2">
    <source>
        <dbReference type="Proteomes" id="UP001219525"/>
    </source>
</evidence>
<accession>A0AAD6YQN6</accession>
<gene>
    <name evidence="1" type="ORF">GGX14DRAFT_385492</name>
</gene>
<dbReference type="InterPro" id="IPR011990">
    <property type="entry name" value="TPR-like_helical_dom_sf"/>
</dbReference>
<reference evidence="1" key="1">
    <citation type="submission" date="2023-03" db="EMBL/GenBank/DDBJ databases">
        <title>Massive genome expansion in bonnet fungi (Mycena s.s.) driven by repeated elements and novel gene families across ecological guilds.</title>
        <authorList>
            <consortium name="Lawrence Berkeley National Laboratory"/>
            <person name="Harder C.B."/>
            <person name="Miyauchi S."/>
            <person name="Viragh M."/>
            <person name="Kuo A."/>
            <person name="Thoen E."/>
            <person name="Andreopoulos B."/>
            <person name="Lu D."/>
            <person name="Skrede I."/>
            <person name="Drula E."/>
            <person name="Henrissat B."/>
            <person name="Morin E."/>
            <person name="Kohler A."/>
            <person name="Barry K."/>
            <person name="LaButti K."/>
            <person name="Morin E."/>
            <person name="Salamov A."/>
            <person name="Lipzen A."/>
            <person name="Mereny Z."/>
            <person name="Hegedus B."/>
            <person name="Baldrian P."/>
            <person name="Stursova M."/>
            <person name="Weitz H."/>
            <person name="Taylor A."/>
            <person name="Grigoriev I.V."/>
            <person name="Nagy L.G."/>
            <person name="Martin F."/>
            <person name="Kauserud H."/>
        </authorList>
    </citation>
    <scope>NUCLEOTIDE SEQUENCE</scope>
    <source>
        <strain evidence="1">9144</strain>
    </source>
</reference>
<dbReference type="Gene3D" id="1.25.40.10">
    <property type="entry name" value="Tetratricopeptide repeat domain"/>
    <property type="match status" value="1"/>
</dbReference>
<comment type="caution">
    <text evidence="1">The sequence shown here is derived from an EMBL/GenBank/DDBJ whole genome shotgun (WGS) entry which is preliminary data.</text>
</comment>